<keyword evidence="2" id="KW-1185">Reference proteome</keyword>
<evidence type="ECO:0000313" key="2">
    <source>
        <dbReference type="Proteomes" id="UP000272117"/>
    </source>
</evidence>
<accession>A0A3M9MF06</accession>
<comment type="caution">
    <text evidence="1">The sequence shown here is derived from an EMBL/GenBank/DDBJ whole genome shotgun (WGS) entry which is preliminary data.</text>
</comment>
<reference evidence="1 2" key="1">
    <citation type="submission" date="2018-11" db="EMBL/GenBank/DDBJ databases">
        <title>Rufibacter latericius sp. nov., isolated from water in Baiyang Lake.</title>
        <authorList>
            <person name="Yang Y."/>
        </authorList>
    </citation>
    <scope>NUCLEOTIDE SEQUENCE [LARGE SCALE GENOMIC DNA]</scope>
    <source>
        <strain evidence="1 2">R-22-1c-1</strain>
    </source>
</reference>
<name>A0A3M9MF06_9BACT</name>
<proteinExistence type="predicted"/>
<dbReference type="AlphaFoldDB" id="A0A3M9MF06"/>
<dbReference type="EMBL" id="RJJD01000013">
    <property type="protein sequence ID" value="RNI24152.1"/>
    <property type="molecule type" value="Genomic_DNA"/>
</dbReference>
<sequence length="124" mass="13171">MVALPRLACDTAVEGWRGGETRFGRERRPAAPATARWMRMGAKKSNGVCARGLYLKGGSYLSGLYTFGAGGLSPGGIAFGSTGYPSTRTVAMAPLNNGLRRKPFEIGNPLKALKHAKIAPFTTR</sequence>
<evidence type="ECO:0000313" key="1">
    <source>
        <dbReference type="EMBL" id="RNI24152.1"/>
    </source>
</evidence>
<dbReference type="Proteomes" id="UP000272117">
    <property type="component" value="Unassembled WGS sequence"/>
</dbReference>
<gene>
    <name evidence="1" type="ORF">EFB08_17420</name>
</gene>
<organism evidence="1 2">
    <name type="scientific">Rufibacter latericius</name>
    <dbReference type="NCBI Taxonomy" id="2487040"/>
    <lineage>
        <taxon>Bacteria</taxon>
        <taxon>Pseudomonadati</taxon>
        <taxon>Bacteroidota</taxon>
        <taxon>Cytophagia</taxon>
        <taxon>Cytophagales</taxon>
        <taxon>Hymenobacteraceae</taxon>
        <taxon>Rufibacter</taxon>
    </lineage>
</organism>
<protein>
    <submittedName>
        <fullName evidence="1">Uncharacterized protein</fullName>
    </submittedName>
</protein>